<dbReference type="AlphaFoldDB" id="A0A0G4GYW9"/>
<name>A0A0G4GYW9_9ALVE</name>
<sequence>MPSEHECVLQAYVPPLSAEEERELSSIRPLPGYWTRAAASIPRQPPPPFEFIDDTEGVARGKSTVGLSFTSLSLPSEAVPRLLGKKAPLGSAIRELENETGAFFAFCGDKYRSSLPFLFFSAGAFFAFCM</sequence>
<dbReference type="VEuPathDB" id="CryptoDB:Cvel_5398"/>
<reference evidence="1" key="1">
    <citation type="submission" date="2014-11" db="EMBL/GenBank/DDBJ databases">
        <authorList>
            <person name="Otto D Thomas"/>
            <person name="Naeem Raeece"/>
        </authorList>
    </citation>
    <scope>NUCLEOTIDE SEQUENCE</scope>
</reference>
<protein>
    <submittedName>
        <fullName evidence="1">Uncharacterized protein</fullName>
    </submittedName>
</protein>
<organism evidence="1">
    <name type="scientific">Chromera velia CCMP2878</name>
    <dbReference type="NCBI Taxonomy" id="1169474"/>
    <lineage>
        <taxon>Eukaryota</taxon>
        <taxon>Sar</taxon>
        <taxon>Alveolata</taxon>
        <taxon>Colpodellida</taxon>
        <taxon>Chromeraceae</taxon>
        <taxon>Chromera</taxon>
    </lineage>
</organism>
<dbReference type="EMBL" id="CDMZ01001680">
    <property type="protein sequence ID" value="CEM36135.1"/>
    <property type="molecule type" value="Genomic_DNA"/>
</dbReference>
<dbReference type="CDD" id="cd00105">
    <property type="entry name" value="KH-I"/>
    <property type="match status" value="1"/>
</dbReference>
<proteinExistence type="predicted"/>
<accession>A0A0G4GYW9</accession>
<evidence type="ECO:0000313" key="1">
    <source>
        <dbReference type="EMBL" id="CEM36135.1"/>
    </source>
</evidence>
<gene>
    <name evidence="1" type="ORF">Cvel_5398</name>
</gene>